<evidence type="ECO:0000313" key="1">
    <source>
        <dbReference type="EMBL" id="MEI7104125.1"/>
    </source>
</evidence>
<dbReference type="RefSeq" id="WP_103971983.1">
    <property type="nucleotide sequence ID" value="NZ_CAKLIE010000018.1"/>
</dbReference>
<evidence type="ECO:0008006" key="6">
    <source>
        <dbReference type="Google" id="ProtNLM"/>
    </source>
</evidence>
<evidence type="ECO:0000313" key="2">
    <source>
        <dbReference type="EMBL" id="POY49111.1"/>
    </source>
</evidence>
<accession>A0A855MK09</accession>
<evidence type="ECO:0000313" key="3">
    <source>
        <dbReference type="EMBL" id="QPK14326.1"/>
    </source>
</evidence>
<dbReference type="Proteomes" id="UP001313132">
    <property type="component" value="Unassembled WGS sequence"/>
</dbReference>
<dbReference type="EMBL" id="CP065030">
    <property type="protein sequence ID" value="QPK14326.1"/>
    <property type="molecule type" value="Genomic_DNA"/>
</dbReference>
<gene>
    <name evidence="3" type="ORF">F131LOC_013025</name>
    <name evidence="2" type="ORF">F131LOC_03127</name>
    <name evidence="1" type="ORF">WCT63_16880</name>
</gene>
<dbReference type="Proteomes" id="UP000237284">
    <property type="component" value="Chromosome"/>
</dbReference>
<dbReference type="GeneID" id="93390777"/>
<proteinExistence type="predicted"/>
<dbReference type="EMBL" id="JBBBON010000018">
    <property type="protein sequence ID" value="MEI7104125.1"/>
    <property type="molecule type" value="Genomic_DNA"/>
</dbReference>
<reference evidence="1 5" key="3">
    <citation type="submission" date="2024-03" db="EMBL/GenBank/DDBJ databases">
        <title>Analysis of soft rot Pectobacteriaceae population diversity in US potato growing regions between 2016 and 2022.</title>
        <authorList>
            <person name="Ma X."/>
            <person name="Zhang X."/>
            <person name="Stodghill P."/>
            <person name="Rioux R."/>
            <person name="Babler B."/>
            <person name="Shrestha S."/>
            <person name="Babler B."/>
            <person name="Rivedal H."/>
            <person name="Frost K."/>
            <person name="Hao J."/>
            <person name="Secor G."/>
            <person name="Swingle B."/>
        </authorList>
    </citation>
    <scope>NUCLEOTIDE SEQUENCE [LARGE SCALE GENOMIC DNA]</scope>
    <source>
        <strain evidence="1 5">UMSS2</strain>
    </source>
</reference>
<organism evidence="2">
    <name type="scientific">Pectobacterium versatile</name>
    <dbReference type="NCBI Taxonomy" id="2488639"/>
    <lineage>
        <taxon>Bacteria</taxon>
        <taxon>Pseudomonadati</taxon>
        <taxon>Pseudomonadota</taxon>
        <taxon>Gammaproteobacteria</taxon>
        <taxon>Enterobacterales</taxon>
        <taxon>Pectobacteriaceae</taxon>
        <taxon>Pectobacterium</taxon>
    </lineage>
</organism>
<keyword evidence="5" id="KW-1185">Reference proteome</keyword>
<dbReference type="AlphaFoldDB" id="A0A855MK09"/>
<sequence length="188" mass="21095">MKKQEVLIIESRSAQDIYDDRYEGETLKQILRLQGVHAKYIEVVNQELFVKALKLAQKEHIKYVHISAHGEDEGFVLTDGTEISWADFDTLAWPYLKGVCLCFSSCSVGKGAEKLFTHHKSFCSAIVAPTRTITWGEGLVAYSAFYHRTLSTETSPEQDVKVLNHIVGAGSFRLIRSSYQSVTYALGS</sequence>
<name>A0A855MK09_9GAMM</name>
<evidence type="ECO:0000313" key="4">
    <source>
        <dbReference type="Proteomes" id="UP000237284"/>
    </source>
</evidence>
<evidence type="ECO:0000313" key="5">
    <source>
        <dbReference type="Proteomes" id="UP001313132"/>
    </source>
</evidence>
<dbReference type="EMBL" id="PDVW01000019">
    <property type="protein sequence ID" value="POY49111.1"/>
    <property type="molecule type" value="Genomic_DNA"/>
</dbReference>
<protein>
    <recommendedName>
        <fullName evidence="6">CHAT domain-containing protein</fullName>
    </recommendedName>
</protein>
<reference evidence="2" key="1">
    <citation type="submission" date="2017-12" db="EMBL/GenBank/DDBJ databases">
        <title>First report on the novel genomospecies/subspecies of Pectobacterium carotovorum in Russia.</title>
        <authorList>
            <person name="Shirshikov F.V."/>
            <person name="Miroshnikov K."/>
            <person name="Toshakov S.V."/>
            <person name="Kabanova A.P."/>
            <person name="Barannik A.P."/>
            <person name="Shneider M."/>
            <person name="Ignatov A.N."/>
            <person name="Miroshnikov K.A."/>
        </authorList>
    </citation>
    <scope>NUCLEOTIDE SEQUENCE [LARGE SCALE GENOMIC DNA]</scope>
    <source>
        <strain evidence="2">F131</strain>
    </source>
</reference>
<reference evidence="3 4" key="2">
    <citation type="submission" date="2020-11" db="EMBL/GenBank/DDBJ databases">
        <title>Complete genome sequence of Pectobacterium versatile F131.</title>
        <authorList>
            <person name="Shirshikov F.V."/>
            <person name="Miroshnikov K."/>
            <person name="Toshakov S.V."/>
            <person name="Kabanova A.P."/>
            <person name="Barannik A.P."/>
            <person name="Shneider M."/>
            <person name="Ignatov A.N."/>
            <person name="Miroshnikov K.A."/>
            <person name="Mikhailova Y.V."/>
            <person name="Shelenkov A."/>
            <person name="Yanushevich Y.G."/>
            <person name="Evseev P.V."/>
        </authorList>
    </citation>
    <scope>NUCLEOTIDE SEQUENCE [LARGE SCALE GENOMIC DNA]</scope>
    <source>
        <strain evidence="3 4">F131</strain>
    </source>
</reference>